<dbReference type="GO" id="GO:0006353">
    <property type="term" value="P:DNA-templated transcription termination"/>
    <property type="evidence" value="ECO:0007669"/>
    <property type="project" value="UniProtKB-UniRule"/>
</dbReference>
<keyword evidence="2 6" id="KW-0889">Transcription antitermination</keyword>
<accession>A0A6G6BLF8</accession>
<sequence>MSDFERKWYVIKTISGKENKVKIYIENEIRDNGFQKYIGEVLVPIEKIIQIRKGKKVHKDKVYYPGYVMIEANLEGEVFHKIKKTPGLITFLGEGKGSRSHPVPMRTKEVNKILGKMNQLSDSYNNIQIPFIVGETIKVIDGPFSGFNGTIEKIHEEKRKLELSVLIFGRKTPLELSFTQIEKI</sequence>
<dbReference type="InterPro" id="IPR014722">
    <property type="entry name" value="Rib_uL2_dom2"/>
</dbReference>
<proteinExistence type="inferred from homology"/>
<evidence type="ECO:0000259" key="7">
    <source>
        <dbReference type="SMART" id="SM00738"/>
    </source>
</evidence>
<dbReference type="GO" id="GO:0031564">
    <property type="term" value="P:transcription antitermination"/>
    <property type="evidence" value="ECO:0007669"/>
    <property type="project" value="UniProtKB-KW"/>
</dbReference>
<feature type="domain" description="KOW" evidence="8">
    <location>
        <begin position="130"/>
        <end position="157"/>
    </location>
</feature>
<dbReference type="PANTHER" id="PTHR30265:SF2">
    <property type="entry name" value="TRANSCRIPTION TERMINATION_ANTITERMINATION PROTEIN NUSG"/>
    <property type="match status" value="1"/>
</dbReference>
<dbReference type="PRINTS" id="PR00338">
    <property type="entry name" value="NUSGTNSCPFCT"/>
</dbReference>
<keyword evidence="1 6" id="KW-0806">Transcription termination</keyword>
<dbReference type="EMBL" id="MN038707">
    <property type="protein sequence ID" value="QID52687.1"/>
    <property type="molecule type" value="Genomic_DNA"/>
</dbReference>
<dbReference type="InterPro" id="IPR036735">
    <property type="entry name" value="NGN_dom_sf"/>
</dbReference>
<dbReference type="Pfam" id="PF02357">
    <property type="entry name" value="NusG"/>
    <property type="match status" value="1"/>
</dbReference>
<dbReference type="InterPro" id="IPR047050">
    <property type="entry name" value="NGN"/>
</dbReference>
<evidence type="ECO:0000256" key="2">
    <source>
        <dbReference type="ARBA" id="ARBA00022814"/>
    </source>
</evidence>
<organism evidence="9">
    <name type="scientific">Blattabacterium sp.</name>
    <name type="common">Amazonina sp.</name>
    <dbReference type="NCBI Taxonomy" id="2712787"/>
    <lineage>
        <taxon>Bacteria</taxon>
        <taxon>Pseudomonadati</taxon>
        <taxon>Bacteroidota</taxon>
        <taxon>Flavobacteriia</taxon>
        <taxon>Flavobacteriales</taxon>
        <taxon>Blattabacteriaceae</taxon>
        <taxon>Blattabacterium</taxon>
    </lineage>
</organism>
<dbReference type="InterPro" id="IPR008991">
    <property type="entry name" value="Translation_prot_SH3-like_sf"/>
</dbReference>
<dbReference type="SMART" id="SM00738">
    <property type="entry name" value="NGN"/>
    <property type="match status" value="1"/>
</dbReference>
<dbReference type="GO" id="GO:0005840">
    <property type="term" value="C:ribosome"/>
    <property type="evidence" value="ECO:0007669"/>
    <property type="project" value="UniProtKB-KW"/>
</dbReference>
<feature type="non-terminal residue" evidence="9">
    <location>
        <position position="184"/>
    </location>
</feature>
<name>A0A6G6BLF8_9FLAO</name>
<evidence type="ECO:0000313" key="9">
    <source>
        <dbReference type="EMBL" id="QID52687.1"/>
    </source>
</evidence>
<dbReference type="Gene3D" id="3.30.70.940">
    <property type="entry name" value="NusG, N-terminal domain"/>
    <property type="match status" value="1"/>
</dbReference>
<keyword evidence="9" id="KW-0689">Ribosomal protein</keyword>
<dbReference type="GO" id="GO:0005829">
    <property type="term" value="C:cytosol"/>
    <property type="evidence" value="ECO:0007669"/>
    <property type="project" value="TreeGrafter"/>
</dbReference>
<dbReference type="FunFam" id="2.30.30.30:FF:000002">
    <property type="entry name" value="Transcription termination/antitermination factor NusG"/>
    <property type="match status" value="1"/>
</dbReference>
<comment type="similarity">
    <text evidence="6">Belongs to the NusG family.</text>
</comment>
<evidence type="ECO:0000256" key="4">
    <source>
        <dbReference type="ARBA" id="ARBA00023163"/>
    </source>
</evidence>
<dbReference type="InterPro" id="IPR001062">
    <property type="entry name" value="Transcrpt_antiterm_NusG"/>
</dbReference>
<dbReference type="InterPro" id="IPR005824">
    <property type="entry name" value="KOW"/>
</dbReference>
<protein>
    <recommendedName>
        <fullName evidence="5 6">Transcription termination/antitermination protein NusG</fullName>
    </recommendedName>
</protein>
<dbReference type="Gene3D" id="2.30.30.30">
    <property type="match status" value="1"/>
</dbReference>
<comment type="function">
    <text evidence="6">Participates in transcription elongation, termination and antitermination.</text>
</comment>
<evidence type="ECO:0000256" key="1">
    <source>
        <dbReference type="ARBA" id="ARBA00022472"/>
    </source>
</evidence>
<keyword evidence="9" id="KW-0687">Ribonucleoprotein</keyword>
<dbReference type="InterPro" id="IPR006645">
    <property type="entry name" value="NGN-like_dom"/>
</dbReference>
<dbReference type="AlphaFoldDB" id="A0A6G6BLF8"/>
<dbReference type="PANTHER" id="PTHR30265">
    <property type="entry name" value="RHO-INTERACTING TRANSCRIPTION TERMINATION FACTOR NUSG"/>
    <property type="match status" value="1"/>
</dbReference>
<dbReference type="CDD" id="cd06091">
    <property type="entry name" value="KOW_NusG"/>
    <property type="match status" value="1"/>
</dbReference>
<keyword evidence="4 6" id="KW-0804">Transcription</keyword>
<dbReference type="SUPFAM" id="SSF82679">
    <property type="entry name" value="N-utilization substance G protein NusG, N-terminal domain"/>
    <property type="match status" value="1"/>
</dbReference>
<dbReference type="GO" id="GO:0032784">
    <property type="term" value="P:regulation of DNA-templated transcription elongation"/>
    <property type="evidence" value="ECO:0007669"/>
    <property type="project" value="InterPro"/>
</dbReference>
<evidence type="ECO:0000256" key="3">
    <source>
        <dbReference type="ARBA" id="ARBA00023015"/>
    </source>
</evidence>
<feature type="domain" description="NusG-like N-terminal" evidence="7">
    <location>
        <begin position="5"/>
        <end position="117"/>
    </location>
</feature>
<dbReference type="CDD" id="cd09891">
    <property type="entry name" value="NGN_Bact_1"/>
    <property type="match status" value="1"/>
</dbReference>
<reference evidence="9" key="1">
    <citation type="journal article" date="2020" name="Biol. Lett.">
        <title>Evolutionary rates are correlated between cockroach symbionts and mitochondrial genomes.</title>
        <authorList>
            <person name="Arab D.A."/>
            <person name="Bourguignon T."/>
            <person name="Wang Z."/>
            <person name="Ho S.Y.W."/>
            <person name="Lo N."/>
        </authorList>
    </citation>
    <scope>NUCLEOTIDE SEQUENCE</scope>
    <source>
        <strain evidence="9">DHOG5254</strain>
    </source>
</reference>
<dbReference type="SMART" id="SM00739">
    <property type="entry name" value="KOW"/>
    <property type="match status" value="1"/>
</dbReference>
<evidence type="ECO:0000256" key="5">
    <source>
        <dbReference type="NCBIfam" id="TIGR00922"/>
    </source>
</evidence>
<evidence type="ECO:0000256" key="6">
    <source>
        <dbReference type="RuleBase" id="RU000538"/>
    </source>
</evidence>
<dbReference type="GO" id="GO:0006354">
    <property type="term" value="P:DNA-templated transcription elongation"/>
    <property type="evidence" value="ECO:0007669"/>
    <property type="project" value="InterPro"/>
</dbReference>
<dbReference type="SUPFAM" id="SSF50104">
    <property type="entry name" value="Translation proteins SH3-like domain"/>
    <property type="match status" value="1"/>
</dbReference>
<dbReference type="NCBIfam" id="TIGR00922">
    <property type="entry name" value="nusG"/>
    <property type="match status" value="1"/>
</dbReference>
<dbReference type="Pfam" id="PF00467">
    <property type="entry name" value="KOW"/>
    <property type="match status" value="1"/>
</dbReference>
<keyword evidence="3 6" id="KW-0805">Transcription regulation</keyword>
<evidence type="ECO:0000259" key="8">
    <source>
        <dbReference type="SMART" id="SM00739"/>
    </source>
</evidence>
<dbReference type="InterPro" id="IPR043425">
    <property type="entry name" value="NusG-like"/>
</dbReference>
<dbReference type="HAMAP" id="MF_00948">
    <property type="entry name" value="NusG"/>
    <property type="match status" value="1"/>
</dbReference>